<comment type="caution">
    <text evidence="1">The sequence shown here is derived from an EMBL/GenBank/DDBJ whole genome shotgun (WGS) entry which is preliminary data.</text>
</comment>
<sequence length="827" mass="94424">MDRDGTVKEEIKKRRLFLDRFIDQKVVAVEQGSLRDTVLAAIAARHYVEERREKPPQRLVTVVAQTPDNARGICFCLSAAIDPRGEVGGFVGNATGRSKEHSESTRVMVTTVGSFCHQLLHGKVDFNQTGAIIVDCADSNSPFNQVLLGSLKELRQGGGSPPVIAICRSSDRAYVVAKFFDSHGQLSENTSFEKREIGRLSEPDKIYENIPNQQDRIRRAIELIKTEIRKTKSAKRIMVFLEDEKMVEEINKQLLNNEETDFRIQLLTHNLSDSEKVKLQIEDKGTKKSLVVLSTIPAETLGVTCQFDLVVDTARDSGYAISPDESLLRASFSRRGGLYYAFISKGDDIQIDERREPFMRFSLSSSEENKFWQIIEEAGVAREGFPVISSGILEKRDESAAKREGSDLGRRLEVEESSVRIIDQFVKRGKRDLGLAIAACIHEPRIISNSYDRKVKERLIKQYKTNSDILIKLKILADSLGHSEMKDSKNIDIQALQHIKSILDRWDRKIKPQIGVKKLIDDIANLTEEELTMTLGEAVPEKIACKDTLYRDREHDRCALRYLKDCEPEDYLKEDYRDYFELEGGALTETKGKLYFVLSTQVARGRTYITSSHPISSDSLPLLPSSIIEKEKKECYRAEGGKVVQPVKYTVRKLPEMYVIVHDQPSEEDKTTFCEKQRELIEKNSPQVENILGILKIIFEIAGKHEKKEVECKIEQIEIWWKGIKDKQYHWSELFSPVKLKSFFDEAKNLSKRVVKKKGWFNKIINLLPEIHSHINTNELAKLAILEQELTEEQLVRCILSKIAFKTKSGEEVDLSQIIDEVIEEKI</sequence>
<dbReference type="InterPro" id="IPR027417">
    <property type="entry name" value="P-loop_NTPase"/>
</dbReference>
<dbReference type="AlphaFoldDB" id="A0A1F5S4G8"/>
<evidence type="ECO:0000313" key="1">
    <source>
        <dbReference type="EMBL" id="OGF21600.1"/>
    </source>
</evidence>
<dbReference type="Gene3D" id="3.40.50.300">
    <property type="entry name" value="P-loop containing nucleotide triphosphate hydrolases"/>
    <property type="match status" value="1"/>
</dbReference>
<evidence type="ECO:0000313" key="2">
    <source>
        <dbReference type="Proteomes" id="UP000177407"/>
    </source>
</evidence>
<dbReference type="EMBL" id="MFGA01000002">
    <property type="protein sequence ID" value="OGF21600.1"/>
    <property type="molecule type" value="Genomic_DNA"/>
</dbReference>
<dbReference type="Proteomes" id="UP000177407">
    <property type="component" value="Unassembled WGS sequence"/>
</dbReference>
<name>A0A1F5S4G8_9BACT</name>
<protein>
    <submittedName>
        <fullName evidence="1">Uncharacterized protein</fullName>
    </submittedName>
</protein>
<proteinExistence type="predicted"/>
<gene>
    <name evidence="1" type="ORF">A2257_02240</name>
</gene>
<reference evidence="1 2" key="1">
    <citation type="journal article" date="2016" name="Nat. Commun.">
        <title>Thousands of microbial genomes shed light on interconnected biogeochemical processes in an aquifer system.</title>
        <authorList>
            <person name="Anantharaman K."/>
            <person name="Brown C.T."/>
            <person name="Hug L.A."/>
            <person name="Sharon I."/>
            <person name="Castelle C.J."/>
            <person name="Probst A.J."/>
            <person name="Thomas B.C."/>
            <person name="Singh A."/>
            <person name="Wilkins M.J."/>
            <person name="Karaoz U."/>
            <person name="Brodie E.L."/>
            <person name="Williams K.H."/>
            <person name="Hubbard S.S."/>
            <person name="Banfield J.F."/>
        </authorList>
    </citation>
    <scope>NUCLEOTIDE SEQUENCE [LARGE SCALE GENOMIC DNA]</scope>
</reference>
<accession>A0A1F5S4G8</accession>
<organism evidence="1 2">
    <name type="scientific">Candidatus Falkowbacteria bacterium RIFOXYA2_FULL_38_12</name>
    <dbReference type="NCBI Taxonomy" id="1797993"/>
    <lineage>
        <taxon>Bacteria</taxon>
        <taxon>Candidatus Falkowiibacteriota</taxon>
    </lineage>
</organism>